<name>A0A8J5C1F1_ZINOF</name>
<gene>
    <name evidence="1" type="ORF">ZIOFF_071416</name>
</gene>
<comment type="caution">
    <text evidence="1">The sequence shown here is derived from an EMBL/GenBank/DDBJ whole genome shotgun (WGS) entry which is preliminary data.</text>
</comment>
<dbReference type="AlphaFoldDB" id="A0A8J5C1F1"/>
<protein>
    <submittedName>
        <fullName evidence="1">Uncharacterized protein</fullName>
    </submittedName>
</protein>
<keyword evidence="2" id="KW-1185">Reference proteome</keyword>
<evidence type="ECO:0000313" key="1">
    <source>
        <dbReference type="EMBL" id="KAG6470348.1"/>
    </source>
</evidence>
<organism evidence="1 2">
    <name type="scientific">Zingiber officinale</name>
    <name type="common">Ginger</name>
    <name type="synonym">Amomum zingiber</name>
    <dbReference type="NCBI Taxonomy" id="94328"/>
    <lineage>
        <taxon>Eukaryota</taxon>
        <taxon>Viridiplantae</taxon>
        <taxon>Streptophyta</taxon>
        <taxon>Embryophyta</taxon>
        <taxon>Tracheophyta</taxon>
        <taxon>Spermatophyta</taxon>
        <taxon>Magnoliopsida</taxon>
        <taxon>Liliopsida</taxon>
        <taxon>Zingiberales</taxon>
        <taxon>Zingiberaceae</taxon>
        <taxon>Zingiber</taxon>
    </lineage>
</organism>
<reference evidence="1 2" key="1">
    <citation type="submission" date="2020-08" db="EMBL/GenBank/DDBJ databases">
        <title>Plant Genome Project.</title>
        <authorList>
            <person name="Zhang R.-G."/>
        </authorList>
    </citation>
    <scope>NUCLEOTIDE SEQUENCE [LARGE SCALE GENOMIC DNA]</scope>
    <source>
        <tissue evidence="1">Rhizome</tissue>
    </source>
</reference>
<sequence>MIPFSSSFSLSPLVATTSVPTANATASPMGLLPDSTRDEPLRHPLLFGIKRKSFVFTKTVLGSHSFWRNFRLGFICLGDWQFILAPTVDLQKQRFQSDLDKL</sequence>
<dbReference type="Proteomes" id="UP000734854">
    <property type="component" value="Unassembled WGS sequence"/>
</dbReference>
<proteinExistence type="predicted"/>
<evidence type="ECO:0000313" key="2">
    <source>
        <dbReference type="Proteomes" id="UP000734854"/>
    </source>
</evidence>
<accession>A0A8J5C1F1</accession>
<dbReference type="EMBL" id="JACMSC010000021">
    <property type="protein sequence ID" value="KAG6470348.1"/>
    <property type="molecule type" value="Genomic_DNA"/>
</dbReference>